<gene>
    <name evidence="2" type="ORF">K0504_03180</name>
</gene>
<evidence type="ECO:0000313" key="2">
    <source>
        <dbReference type="EMBL" id="MBW8190026.1"/>
    </source>
</evidence>
<dbReference type="InterPro" id="IPR009875">
    <property type="entry name" value="PilZ_domain"/>
</dbReference>
<evidence type="ECO:0000313" key="3">
    <source>
        <dbReference type="Proteomes" id="UP001166251"/>
    </source>
</evidence>
<evidence type="ECO:0000259" key="1">
    <source>
        <dbReference type="Pfam" id="PF07238"/>
    </source>
</evidence>
<proteinExistence type="predicted"/>
<name>A0ABS7ECG3_9GAMM</name>
<dbReference type="Gene3D" id="2.40.10.220">
    <property type="entry name" value="predicted glycosyltransferase like domains"/>
    <property type="match status" value="1"/>
</dbReference>
<dbReference type="Proteomes" id="UP001166251">
    <property type="component" value="Unassembled WGS sequence"/>
</dbReference>
<reference evidence="2" key="1">
    <citation type="submission" date="2021-07" db="EMBL/GenBank/DDBJ databases">
        <title>Neiella marina sp. nov., isolated from the intestinal content of sea cucumber Apostichopus japonicus.</title>
        <authorList>
            <person name="Bai X."/>
        </authorList>
    </citation>
    <scope>NUCLEOTIDE SEQUENCE</scope>
    <source>
        <strain evidence="2">126</strain>
    </source>
</reference>
<dbReference type="EMBL" id="JAHZSS010000002">
    <property type="protein sequence ID" value="MBW8190026.1"/>
    <property type="molecule type" value="Genomic_DNA"/>
</dbReference>
<dbReference type="Pfam" id="PF07238">
    <property type="entry name" value="PilZ"/>
    <property type="match status" value="1"/>
</dbReference>
<dbReference type="SUPFAM" id="SSF141371">
    <property type="entry name" value="PilZ domain-like"/>
    <property type="match status" value="1"/>
</dbReference>
<sequence length="97" mass="10645">MITQGERRNFIRMSVETAIRIKRAANGDELSGTCLNLSATGAAVLLSEPLNMDEEVEIFIDSTGQDIRPLEASAKVQRVDTLAEDKFDVGLEITGYK</sequence>
<organism evidence="2 3">
    <name type="scientific">Neiella holothuriorum</name>
    <dbReference type="NCBI Taxonomy" id="2870530"/>
    <lineage>
        <taxon>Bacteria</taxon>
        <taxon>Pseudomonadati</taxon>
        <taxon>Pseudomonadota</taxon>
        <taxon>Gammaproteobacteria</taxon>
        <taxon>Alteromonadales</taxon>
        <taxon>Echinimonadaceae</taxon>
        <taxon>Neiella</taxon>
    </lineage>
</organism>
<feature type="domain" description="PilZ" evidence="1">
    <location>
        <begin position="6"/>
        <end position="94"/>
    </location>
</feature>
<keyword evidence="3" id="KW-1185">Reference proteome</keyword>
<accession>A0ABS7ECG3</accession>
<protein>
    <submittedName>
        <fullName evidence="2">PilZ domain-containing protein</fullName>
    </submittedName>
</protein>
<dbReference type="RefSeq" id="WP_220102700.1">
    <property type="nucleotide sequence ID" value="NZ_JAHZSS010000002.1"/>
</dbReference>
<comment type="caution">
    <text evidence="2">The sequence shown here is derived from an EMBL/GenBank/DDBJ whole genome shotgun (WGS) entry which is preliminary data.</text>
</comment>